<dbReference type="RefSeq" id="WP_198732678.1">
    <property type="nucleotide sequence ID" value="NZ_JAEINH010000002.1"/>
</dbReference>
<evidence type="ECO:0000313" key="1">
    <source>
        <dbReference type="EMBL" id="MBI9114142.1"/>
    </source>
</evidence>
<proteinExistence type="predicted"/>
<organism evidence="1 2">
    <name type="scientific">Sanguibacter suaedae</name>
    <dbReference type="NCBI Taxonomy" id="2795737"/>
    <lineage>
        <taxon>Bacteria</taxon>
        <taxon>Bacillati</taxon>
        <taxon>Actinomycetota</taxon>
        <taxon>Actinomycetes</taxon>
        <taxon>Micrococcales</taxon>
        <taxon>Sanguibacteraceae</taxon>
        <taxon>Sanguibacter</taxon>
    </lineage>
</organism>
<evidence type="ECO:0000313" key="2">
    <source>
        <dbReference type="Proteomes" id="UP000602087"/>
    </source>
</evidence>
<name>A0A934I903_9MICO</name>
<dbReference type="PANTHER" id="PTHR38074">
    <property type="entry name" value="ALTERED INHERITANCE OF MITOCHONDRIA PROTEIN 24, MITOCHONDRIAL"/>
    <property type="match status" value="1"/>
</dbReference>
<dbReference type="Gene3D" id="3.60.160.10">
    <property type="entry name" value="Mitochondrial biogenesis AIM24"/>
    <property type="match status" value="1"/>
</dbReference>
<gene>
    <name evidence="1" type="ORF">JAV76_03830</name>
</gene>
<sequence>MRSELFNQAHNAVHTGERYTLQSSKMLKVALGPDVLAAKGVMVAYTGSITFNHESAGSMAKLVKRVVTSEDQPLMRVAGQGEVYFARAASTVFTILLEGEGISVGGGSVLAFDAALSWDVHRTKGAGILGGGLFNTVIGGHGTVALTSDGPPLILDCSQQPVYVDTDAAVCWSANLAPGIVNSMNVRSMLRGGSGEAVQYAFHGPGFVVVQPSEGQAMPAAAGRA</sequence>
<protein>
    <submittedName>
        <fullName evidence="1">AIM24 family protein</fullName>
    </submittedName>
</protein>
<accession>A0A934I903</accession>
<dbReference type="InterPro" id="IPR002838">
    <property type="entry name" value="AIM24"/>
</dbReference>
<comment type="caution">
    <text evidence="1">The sequence shown here is derived from an EMBL/GenBank/DDBJ whole genome shotgun (WGS) entry which is preliminary data.</text>
</comment>
<dbReference type="EMBL" id="JAEINH010000002">
    <property type="protein sequence ID" value="MBI9114142.1"/>
    <property type="molecule type" value="Genomic_DNA"/>
</dbReference>
<dbReference type="Proteomes" id="UP000602087">
    <property type="component" value="Unassembled WGS sequence"/>
</dbReference>
<keyword evidence="2" id="KW-1185">Reference proteome</keyword>
<dbReference type="AlphaFoldDB" id="A0A934I903"/>
<reference evidence="1" key="1">
    <citation type="submission" date="2020-12" db="EMBL/GenBank/DDBJ databases">
        <title>Sanguibacter suaedae sp. nov., isolated from Suaeda aralocaspica.</title>
        <authorList>
            <person name="Ma Q."/>
        </authorList>
    </citation>
    <scope>NUCLEOTIDE SEQUENCE</scope>
    <source>
        <strain evidence="1">YZGR15</strain>
    </source>
</reference>
<dbReference type="Pfam" id="PF01987">
    <property type="entry name" value="AIM24"/>
    <property type="match status" value="1"/>
</dbReference>
<dbReference type="InterPro" id="IPR036983">
    <property type="entry name" value="AIM24_sf"/>
</dbReference>
<dbReference type="SUPFAM" id="SSF51219">
    <property type="entry name" value="TRAP-like"/>
    <property type="match status" value="1"/>
</dbReference>
<dbReference type="PANTHER" id="PTHR38074:SF1">
    <property type="entry name" value="ALTERED INHERITANCE OF MITOCHONDRIA PROTEIN 24, MITOCHONDRIAL"/>
    <property type="match status" value="1"/>
</dbReference>
<dbReference type="InterPro" id="IPR016031">
    <property type="entry name" value="Trp_RNA-bd_attenuator-like_dom"/>
</dbReference>